<dbReference type="EMBL" id="AP018732">
    <property type="protein sequence ID" value="BBE42365.1"/>
    <property type="molecule type" value="Genomic_DNA"/>
</dbReference>
<dbReference type="PANTHER" id="PTHR43845">
    <property type="entry name" value="BLR5969 PROTEIN"/>
    <property type="match status" value="1"/>
</dbReference>
<dbReference type="PANTHER" id="PTHR43845:SF1">
    <property type="entry name" value="BLR5969 PROTEIN"/>
    <property type="match status" value="1"/>
</dbReference>
<dbReference type="InterPro" id="IPR042099">
    <property type="entry name" value="ANL_N_sf"/>
</dbReference>
<name>A0A4P2VN43_9ARCH</name>
<dbReference type="Gene3D" id="3.40.50.12780">
    <property type="entry name" value="N-terminal domain of ligase-like"/>
    <property type="match status" value="1"/>
</dbReference>
<dbReference type="Proteomes" id="UP000509448">
    <property type="component" value="Chromosome"/>
</dbReference>
<feature type="domain" description="AMP-dependent synthetase/ligase" evidence="1">
    <location>
        <begin position="96"/>
        <end position="293"/>
    </location>
</feature>
<protein>
    <submittedName>
        <fullName evidence="2">Phenylacetate-coenzyme A ligase</fullName>
        <ecNumber evidence="2">6.2.1.30</ecNumber>
    </submittedName>
</protein>
<dbReference type="GO" id="GO:0047475">
    <property type="term" value="F:phenylacetate-CoA ligase activity"/>
    <property type="evidence" value="ECO:0007669"/>
    <property type="project" value="UniProtKB-EC"/>
</dbReference>
<dbReference type="SUPFAM" id="SSF56801">
    <property type="entry name" value="Acetyl-CoA synthetase-like"/>
    <property type="match status" value="1"/>
</dbReference>
<gene>
    <name evidence="2" type="ORF">NAS2_0976</name>
</gene>
<keyword evidence="3" id="KW-1185">Reference proteome</keyword>
<dbReference type="OrthoDB" id="37928at2157"/>
<dbReference type="RefSeq" id="WP_174448607.1">
    <property type="nucleotide sequence ID" value="NZ_AP018732.1"/>
</dbReference>
<dbReference type="KEGG" id="ccai:NAS2_0976"/>
<reference evidence="2 3" key="1">
    <citation type="journal article" date="2019" name="ISME J.">
        <title>Isolation and characterization of a thermophilic sulfur- and iron-reducing thaumarchaeote from a terrestrial acidic hot spring.</title>
        <authorList>
            <person name="Kato S."/>
            <person name="Itoh T."/>
            <person name="Yuki M."/>
            <person name="Nagamori M."/>
            <person name="Ohnishi M."/>
            <person name="Uematsu K."/>
            <person name="Suzuki K."/>
            <person name="Takashina T."/>
            <person name="Ohkuma M."/>
        </authorList>
    </citation>
    <scope>NUCLEOTIDE SEQUENCE [LARGE SCALE GENOMIC DNA]</scope>
    <source>
        <strain evidence="2 3">NAS-02</strain>
    </source>
</reference>
<evidence type="ECO:0000259" key="1">
    <source>
        <dbReference type="Pfam" id="PF00501"/>
    </source>
</evidence>
<evidence type="ECO:0000313" key="2">
    <source>
        <dbReference type="EMBL" id="BBE42365.1"/>
    </source>
</evidence>
<sequence length="440" mass="50195">MMSGDYYSSIETMPYRELEEIQLRKLKAIVRYAYENSPFYRRRWRDAGVTPDDVNSIDDFQRKIPTYTKDDLRREMSGDNVDYLMGAAQPISLYSLTSGTTGVNTLLALNYGFMDEIVEQLFMRQFWMAKLRPGMSAFQVLAGWHFLGLVTNMVFSRMGVRAVAPWGTSIHDYVGNFVDAMIDRRPEYFVGMPWMVDAMIEEGRRRGLEPREIFKGVRYLHLAGEPMTPGMVEKMRDETGVEDVFNAGGTADGIWGSSDCEYHRGIHVWMDVNFLEVVDPRTGEPLDYGERGRWISTLLIPGGPTVVRYVGDDLVKVEKEMCECGRTHYSVQMYDRLDNSFLKGGRYLTPYDVSLVIEEVCGHRLFTVLEPESSGDRLRLLIAKIGDGDPCTGASDEIDDAFRRRLGVGADVTWVSLRELPFSHRKLIRVYREMEGGDAA</sequence>
<dbReference type="Pfam" id="PF00501">
    <property type="entry name" value="AMP-binding"/>
    <property type="match status" value="1"/>
</dbReference>
<evidence type="ECO:0000313" key="3">
    <source>
        <dbReference type="Proteomes" id="UP000509448"/>
    </source>
</evidence>
<dbReference type="AlphaFoldDB" id="A0A4P2VN43"/>
<organism evidence="2 3">
    <name type="scientific">Conexivisphaera calida</name>
    <dbReference type="NCBI Taxonomy" id="1874277"/>
    <lineage>
        <taxon>Archaea</taxon>
        <taxon>Nitrososphaerota</taxon>
        <taxon>Conexivisphaeria</taxon>
        <taxon>Conexivisphaerales</taxon>
        <taxon>Conexivisphaeraceae</taxon>
        <taxon>Conexivisphaera</taxon>
    </lineage>
</organism>
<dbReference type="GeneID" id="55584789"/>
<dbReference type="EC" id="6.2.1.30" evidence="2"/>
<keyword evidence="2" id="KW-0436">Ligase</keyword>
<proteinExistence type="predicted"/>
<accession>A0A4P2VN43</accession>
<dbReference type="InterPro" id="IPR000873">
    <property type="entry name" value="AMP-dep_synth/lig_dom"/>
</dbReference>